<protein>
    <submittedName>
        <fullName evidence="1">Uncharacterized protein</fullName>
    </submittedName>
</protein>
<name>A0AAV2DA85_9ROSI</name>
<dbReference type="Proteomes" id="UP001497516">
    <property type="component" value="Chromosome 2"/>
</dbReference>
<sequence length="90" mass="10023">MEERGEKELIAKTIHMEVNVDLVIGNSSPPPLIKSNSAVPVQNENLRQPVCSLNSDVEKFANGDYWITQSSNRDTFVTGISSLDLFTERT</sequence>
<organism evidence="1 2">
    <name type="scientific">Linum trigynum</name>
    <dbReference type="NCBI Taxonomy" id="586398"/>
    <lineage>
        <taxon>Eukaryota</taxon>
        <taxon>Viridiplantae</taxon>
        <taxon>Streptophyta</taxon>
        <taxon>Embryophyta</taxon>
        <taxon>Tracheophyta</taxon>
        <taxon>Spermatophyta</taxon>
        <taxon>Magnoliopsida</taxon>
        <taxon>eudicotyledons</taxon>
        <taxon>Gunneridae</taxon>
        <taxon>Pentapetalae</taxon>
        <taxon>rosids</taxon>
        <taxon>fabids</taxon>
        <taxon>Malpighiales</taxon>
        <taxon>Linaceae</taxon>
        <taxon>Linum</taxon>
    </lineage>
</organism>
<evidence type="ECO:0000313" key="1">
    <source>
        <dbReference type="EMBL" id="CAL1369955.1"/>
    </source>
</evidence>
<accession>A0AAV2DA85</accession>
<dbReference type="EMBL" id="OZ034815">
    <property type="protein sequence ID" value="CAL1369955.1"/>
    <property type="molecule type" value="Genomic_DNA"/>
</dbReference>
<keyword evidence="2" id="KW-1185">Reference proteome</keyword>
<gene>
    <name evidence="1" type="ORF">LTRI10_LOCUS12294</name>
</gene>
<dbReference type="AlphaFoldDB" id="A0AAV2DA85"/>
<proteinExistence type="predicted"/>
<evidence type="ECO:0000313" key="2">
    <source>
        <dbReference type="Proteomes" id="UP001497516"/>
    </source>
</evidence>
<reference evidence="1 2" key="1">
    <citation type="submission" date="2024-04" db="EMBL/GenBank/DDBJ databases">
        <authorList>
            <person name="Fracassetti M."/>
        </authorList>
    </citation>
    <scope>NUCLEOTIDE SEQUENCE [LARGE SCALE GENOMIC DNA]</scope>
</reference>